<evidence type="ECO:0000313" key="2">
    <source>
        <dbReference type="Proteomes" id="UP000828924"/>
    </source>
</evidence>
<name>A0ABY3WI12_9ACTN</name>
<accession>A0ABY3WI12</accession>
<keyword evidence="2" id="KW-1185">Reference proteome</keyword>
<dbReference type="Proteomes" id="UP000828924">
    <property type="component" value="Chromosome"/>
</dbReference>
<dbReference type="EMBL" id="CP071872">
    <property type="protein sequence ID" value="UNM12213.1"/>
    <property type="molecule type" value="Genomic_DNA"/>
</dbReference>
<evidence type="ECO:0000313" key="1">
    <source>
        <dbReference type="EMBL" id="UNM12213.1"/>
    </source>
</evidence>
<protein>
    <submittedName>
        <fullName evidence="1">Uncharacterized protein</fullName>
    </submittedName>
</protein>
<sequence length="90" mass="9729">MLFTPYQLDDGWSDDRTECESRFFTDRADANETAAEGGQCAAERDWPELLALLAGSVPFAVGGAVLCTVGTVSPRISFHGAEMARLKESD</sequence>
<proteinExistence type="predicted"/>
<reference evidence="1 2" key="1">
    <citation type="submission" date="2021-03" db="EMBL/GenBank/DDBJ databases">
        <title>Complete genome of Streptomyces formicae strain 1H-GS9 (DSM 100524).</title>
        <authorList>
            <person name="Atanasov K.E."/>
            <person name="Altabella T."/>
            <person name="Ferrer A."/>
        </authorList>
    </citation>
    <scope>NUCLEOTIDE SEQUENCE [LARGE SCALE GENOMIC DNA]</scope>
    <source>
        <strain evidence="1 2">1H-GS9</strain>
    </source>
</reference>
<organism evidence="1 2">
    <name type="scientific">Streptomyces formicae</name>
    <dbReference type="NCBI Taxonomy" id="1616117"/>
    <lineage>
        <taxon>Bacteria</taxon>
        <taxon>Bacillati</taxon>
        <taxon>Actinomycetota</taxon>
        <taxon>Actinomycetes</taxon>
        <taxon>Kitasatosporales</taxon>
        <taxon>Streptomycetaceae</taxon>
        <taxon>Streptomyces</taxon>
    </lineage>
</organism>
<gene>
    <name evidence="1" type="ORF">J4032_12295</name>
</gene>
<dbReference type="RefSeq" id="WP_242330816.1">
    <property type="nucleotide sequence ID" value="NZ_CP071872.1"/>
</dbReference>